<accession>A0ABN9Q793</accession>
<feature type="region of interest" description="Disordered" evidence="1">
    <location>
        <begin position="154"/>
        <end position="204"/>
    </location>
</feature>
<protein>
    <recommendedName>
        <fullName evidence="2">EF-hand domain-containing protein</fullName>
    </recommendedName>
</protein>
<keyword evidence="4" id="KW-1185">Reference proteome</keyword>
<evidence type="ECO:0000313" key="4">
    <source>
        <dbReference type="Proteomes" id="UP001189429"/>
    </source>
</evidence>
<dbReference type="PROSITE" id="PS50222">
    <property type="entry name" value="EF_HAND_2"/>
    <property type="match status" value="1"/>
</dbReference>
<feature type="domain" description="EF-hand" evidence="2">
    <location>
        <begin position="17"/>
        <end position="52"/>
    </location>
</feature>
<comment type="caution">
    <text evidence="3">The sequence shown here is derived from an EMBL/GenBank/DDBJ whole genome shotgun (WGS) entry which is preliminary data.</text>
</comment>
<organism evidence="3 4">
    <name type="scientific">Prorocentrum cordatum</name>
    <dbReference type="NCBI Taxonomy" id="2364126"/>
    <lineage>
        <taxon>Eukaryota</taxon>
        <taxon>Sar</taxon>
        <taxon>Alveolata</taxon>
        <taxon>Dinophyceae</taxon>
        <taxon>Prorocentrales</taxon>
        <taxon>Prorocentraceae</taxon>
        <taxon>Prorocentrum</taxon>
    </lineage>
</organism>
<evidence type="ECO:0000259" key="2">
    <source>
        <dbReference type="PROSITE" id="PS50222"/>
    </source>
</evidence>
<dbReference type="Gene3D" id="1.10.238.10">
    <property type="entry name" value="EF-hand"/>
    <property type="match status" value="1"/>
</dbReference>
<dbReference type="SUPFAM" id="SSF47473">
    <property type="entry name" value="EF-hand"/>
    <property type="match status" value="1"/>
</dbReference>
<sequence>MVSIVKRSEDELMAKVTLRGKLHDIMDVYDSDGNGKLKQSEFDLFIRNVEVMQALHHFDVDIKGLMTLCEMLFSHVSPDGQTEEVALSFDEIMNLAVRLKGTSACRVEDDIVKLREFTKYRLEMLEEHLIYNQRTILLDAVRARRARWRAGLPGRPPERPLRLARRPWGGGAAEPPRLPRLSGKPPHPTPARWPKDAPTGEWASRSSTSSSLLLVLPRPSSPSSPILLVTGLIFIFRASGPARGGLKMSCRPPPPVPHAGLLG</sequence>
<evidence type="ECO:0000256" key="1">
    <source>
        <dbReference type="SAM" id="MobiDB-lite"/>
    </source>
</evidence>
<dbReference type="EMBL" id="CAUYUJ010002368">
    <property type="protein sequence ID" value="CAK0800463.1"/>
    <property type="molecule type" value="Genomic_DNA"/>
</dbReference>
<dbReference type="InterPro" id="IPR002048">
    <property type="entry name" value="EF_hand_dom"/>
</dbReference>
<name>A0ABN9Q793_9DINO</name>
<evidence type="ECO:0000313" key="3">
    <source>
        <dbReference type="EMBL" id="CAK0800463.1"/>
    </source>
</evidence>
<proteinExistence type="predicted"/>
<dbReference type="InterPro" id="IPR011992">
    <property type="entry name" value="EF-hand-dom_pair"/>
</dbReference>
<reference evidence="3" key="1">
    <citation type="submission" date="2023-10" db="EMBL/GenBank/DDBJ databases">
        <authorList>
            <person name="Chen Y."/>
            <person name="Shah S."/>
            <person name="Dougan E. K."/>
            <person name="Thang M."/>
            <person name="Chan C."/>
        </authorList>
    </citation>
    <scope>NUCLEOTIDE SEQUENCE [LARGE SCALE GENOMIC DNA]</scope>
</reference>
<gene>
    <name evidence="3" type="ORF">PCOR1329_LOCUS8610</name>
</gene>
<dbReference type="Proteomes" id="UP001189429">
    <property type="component" value="Unassembled WGS sequence"/>
</dbReference>